<proteinExistence type="predicted"/>
<evidence type="ECO:0000313" key="1">
    <source>
        <dbReference type="EMBL" id="KAG2300136.1"/>
    </source>
</evidence>
<protein>
    <submittedName>
        <fullName evidence="1">Uncharacterized protein</fullName>
    </submittedName>
</protein>
<dbReference type="EMBL" id="JAAMPC010000008">
    <property type="protein sequence ID" value="KAG2300136.1"/>
    <property type="molecule type" value="Genomic_DNA"/>
</dbReference>
<dbReference type="Proteomes" id="UP000886595">
    <property type="component" value="Unassembled WGS sequence"/>
</dbReference>
<dbReference type="AlphaFoldDB" id="A0A8X7V3Y2"/>
<name>A0A8X7V3Y2_BRACI</name>
<reference evidence="1 2" key="1">
    <citation type="submission" date="2020-02" db="EMBL/GenBank/DDBJ databases">
        <authorList>
            <person name="Ma Q."/>
            <person name="Huang Y."/>
            <person name="Song X."/>
            <person name="Pei D."/>
        </authorList>
    </citation>
    <scope>NUCLEOTIDE SEQUENCE [LARGE SCALE GENOMIC DNA]</scope>
    <source>
        <strain evidence="1">Sxm20200214</strain>
        <tissue evidence="1">Leaf</tissue>
    </source>
</reference>
<gene>
    <name evidence="1" type="ORF">Bca52824_036608</name>
</gene>
<accession>A0A8X7V3Y2</accession>
<comment type="caution">
    <text evidence="1">The sequence shown here is derived from an EMBL/GenBank/DDBJ whole genome shotgun (WGS) entry which is preliminary data.</text>
</comment>
<keyword evidence="2" id="KW-1185">Reference proteome</keyword>
<evidence type="ECO:0000313" key="2">
    <source>
        <dbReference type="Proteomes" id="UP000886595"/>
    </source>
</evidence>
<organism evidence="1 2">
    <name type="scientific">Brassica carinata</name>
    <name type="common">Ethiopian mustard</name>
    <name type="synonym">Abyssinian cabbage</name>
    <dbReference type="NCBI Taxonomy" id="52824"/>
    <lineage>
        <taxon>Eukaryota</taxon>
        <taxon>Viridiplantae</taxon>
        <taxon>Streptophyta</taxon>
        <taxon>Embryophyta</taxon>
        <taxon>Tracheophyta</taxon>
        <taxon>Spermatophyta</taxon>
        <taxon>Magnoliopsida</taxon>
        <taxon>eudicotyledons</taxon>
        <taxon>Gunneridae</taxon>
        <taxon>Pentapetalae</taxon>
        <taxon>rosids</taxon>
        <taxon>malvids</taxon>
        <taxon>Brassicales</taxon>
        <taxon>Brassicaceae</taxon>
        <taxon>Brassiceae</taxon>
        <taxon>Brassica</taxon>
    </lineage>
</organism>
<sequence length="138" mass="15785">MSNIVWRVPVLMVGRRYCASDIRVMAANMETKMMRRCGEALETITASCLPKSHYRPPVYRYSTVLDCTALNSLNLCLQSSFMVLIFGSRLKSERLRDHGKEETNAISFELLQTRHQGETFVEPLLICKRLHNALVSAF</sequence>